<protein>
    <recommendedName>
        <fullName evidence="5">Peptidase inhibitor I78 family protein</fullName>
    </recommendedName>
</protein>
<reference evidence="3 4" key="1">
    <citation type="submission" date="2016-10" db="EMBL/GenBank/DDBJ databases">
        <authorList>
            <person name="de Groot N.N."/>
        </authorList>
    </citation>
    <scope>NUCLEOTIDE SEQUENCE [LARGE SCALE GENOMIC DNA]</scope>
    <source>
        <strain evidence="3 4">DSM 19981</strain>
    </source>
</reference>
<evidence type="ECO:0000313" key="4">
    <source>
        <dbReference type="Proteomes" id="UP000199473"/>
    </source>
</evidence>
<evidence type="ECO:0008006" key="5">
    <source>
        <dbReference type="Google" id="ProtNLM"/>
    </source>
</evidence>
<dbReference type="Proteomes" id="UP000199473">
    <property type="component" value="Unassembled WGS sequence"/>
</dbReference>
<feature type="region of interest" description="Disordered" evidence="1">
    <location>
        <begin position="60"/>
        <end position="80"/>
    </location>
</feature>
<keyword evidence="2" id="KW-0732">Signal</keyword>
<dbReference type="RefSeq" id="WP_092963323.1">
    <property type="nucleotide sequence ID" value="NZ_FOSQ01000023.1"/>
</dbReference>
<name>A0A1I4F8G1_9PROT</name>
<organism evidence="3 4">
    <name type="scientific">Falsiroseomonas stagni DSM 19981</name>
    <dbReference type="NCBI Taxonomy" id="1123062"/>
    <lineage>
        <taxon>Bacteria</taxon>
        <taxon>Pseudomonadati</taxon>
        <taxon>Pseudomonadota</taxon>
        <taxon>Alphaproteobacteria</taxon>
        <taxon>Acetobacterales</taxon>
        <taxon>Roseomonadaceae</taxon>
        <taxon>Falsiroseomonas</taxon>
    </lineage>
</organism>
<evidence type="ECO:0000256" key="1">
    <source>
        <dbReference type="SAM" id="MobiDB-lite"/>
    </source>
</evidence>
<accession>A0A1I4F8G1</accession>
<feature type="signal peptide" evidence="2">
    <location>
        <begin position="1"/>
        <end position="22"/>
    </location>
</feature>
<evidence type="ECO:0000313" key="3">
    <source>
        <dbReference type="EMBL" id="SFL13137.1"/>
    </source>
</evidence>
<dbReference type="STRING" id="1123062.SAMN02745775_12328"/>
<evidence type="ECO:0000256" key="2">
    <source>
        <dbReference type="SAM" id="SignalP"/>
    </source>
</evidence>
<dbReference type="EMBL" id="FOSQ01000023">
    <property type="protein sequence ID" value="SFL13137.1"/>
    <property type="molecule type" value="Genomic_DNA"/>
</dbReference>
<feature type="chain" id="PRO_5011464633" description="Peptidase inhibitor I78 family protein" evidence="2">
    <location>
        <begin position="23"/>
        <end position="115"/>
    </location>
</feature>
<sequence length="115" mass="11832">MRNLFLAALGVAVSGLMSPALAWDSGPWDPAPFGQPLSQRAEVRAQIAAARAARLAMPSRYGTTTNDARGGGAQSGSACDTGIGSVILPATGRYGDLRAFTNVRINGNVTLVCGR</sequence>
<dbReference type="AlphaFoldDB" id="A0A1I4F8G1"/>
<keyword evidence="4" id="KW-1185">Reference proteome</keyword>
<gene>
    <name evidence="3" type="ORF">SAMN02745775_12328</name>
</gene>
<proteinExistence type="predicted"/>